<evidence type="ECO:0000313" key="7">
    <source>
        <dbReference type="Ensembl" id="ENSMODP00000045539.1"/>
    </source>
</evidence>
<keyword evidence="5" id="KW-1133">Transmembrane helix</keyword>
<feature type="domain" description="Kringle" evidence="6">
    <location>
        <begin position="46"/>
        <end position="81"/>
    </location>
</feature>
<dbReference type="Proteomes" id="UP000002280">
    <property type="component" value="Chromosome 3"/>
</dbReference>
<dbReference type="OMA" id="HDQKVCE"/>
<evidence type="ECO:0000256" key="5">
    <source>
        <dbReference type="SAM" id="Phobius"/>
    </source>
</evidence>
<dbReference type="InterPro" id="IPR038178">
    <property type="entry name" value="Kringle_sf"/>
</dbReference>
<keyword evidence="8" id="KW-1185">Reference proteome</keyword>
<dbReference type="PROSITE" id="PS00021">
    <property type="entry name" value="KRINGLE_1"/>
    <property type="match status" value="1"/>
</dbReference>
<dbReference type="SUPFAM" id="SSF57440">
    <property type="entry name" value="Kringle-like"/>
    <property type="match status" value="1"/>
</dbReference>
<feature type="compositionally biased region" description="Basic residues" evidence="4">
    <location>
        <begin position="26"/>
        <end position="37"/>
    </location>
</feature>
<dbReference type="STRING" id="13616.ENSMODP00000045539"/>
<dbReference type="SMART" id="SM00130">
    <property type="entry name" value="KR"/>
    <property type="match status" value="1"/>
</dbReference>
<dbReference type="GO" id="GO:0051898">
    <property type="term" value="P:negative regulation of phosphatidylinositol 3-kinase/protein kinase B signal transduction"/>
    <property type="evidence" value="ECO:0007669"/>
    <property type="project" value="Ensembl"/>
</dbReference>
<reference evidence="7 8" key="1">
    <citation type="journal article" date="2007" name="Nature">
        <title>Genome of the marsupial Monodelphis domestica reveals innovation in non-coding sequences.</title>
        <authorList>
            <person name="Mikkelsen T.S."/>
            <person name="Wakefield M.J."/>
            <person name="Aken B."/>
            <person name="Amemiya C.T."/>
            <person name="Chang J.L."/>
            <person name="Duke S."/>
            <person name="Garber M."/>
            <person name="Gentles A.J."/>
            <person name="Goodstadt L."/>
            <person name="Heger A."/>
            <person name="Jurka J."/>
            <person name="Kamal M."/>
            <person name="Mauceli E."/>
            <person name="Searle S.M."/>
            <person name="Sharpe T."/>
            <person name="Baker M.L."/>
            <person name="Batzer M.A."/>
            <person name="Benos P.V."/>
            <person name="Belov K."/>
            <person name="Clamp M."/>
            <person name="Cook A."/>
            <person name="Cuff J."/>
            <person name="Das R."/>
            <person name="Davidow L."/>
            <person name="Deakin J.E."/>
            <person name="Fazzari M.J."/>
            <person name="Glass J.L."/>
            <person name="Grabherr M."/>
            <person name="Greally J.M."/>
            <person name="Gu W."/>
            <person name="Hore T.A."/>
            <person name="Huttley G.A."/>
            <person name="Kleber M."/>
            <person name="Jirtle R.L."/>
            <person name="Koina E."/>
            <person name="Lee J.T."/>
            <person name="Mahony S."/>
            <person name="Marra M.A."/>
            <person name="Miller R.D."/>
            <person name="Nicholls R.D."/>
            <person name="Oda M."/>
            <person name="Papenfuss A.T."/>
            <person name="Parra Z.E."/>
            <person name="Pollock D.D."/>
            <person name="Ray D.A."/>
            <person name="Schein J.E."/>
            <person name="Speed T.P."/>
            <person name="Thompson K."/>
            <person name="VandeBerg J.L."/>
            <person name="Wade C.M."/>
            <person name="Walker J.A."/>
            <person name="Waters P.D."/>
            <person name="Webber C."/>
            <person name="Weidman J.R."/>
            <person name="Xie X."/>
            <person name="Zody M.C."/>
            <person name="Baldwin J."/>
            <person name="Abdouelleil A."/>
            <person name="Abdulkadir J."/>
            <person name="Abebe A."/>
            <person name="Abera B."/>
            <person name="Abreu J."/>
            <person name="Acer S.C."/>
            <person name="Aftuck L."/>
            <person name="Alexander A."/>
            <person name="An P."/>
            <person name="Anderson E."/>
            <person name="Anderson S."/>
            <person name="Arachi H."/>
            <person name="Azer M."/>
            <person name="Bachantsang P."/>
            <person name="Barry A."/>
            <person name="Bayul T."/>
            <person name="Berlin A."/>
            <person name="Bessette D."/>
            <person name="Bloom T."/>
            <person name="Bloom T."/>
            <person name="Boguslavskiy L."/>
            <person name="Bonnet C."/>
            <person name="Boukhgalter B."/>
            <person name="Bourzgui I."/>
            <person name="Brown A."/>
            <person name="Cahill P."/>
            <person name="Channer S."/>
            <person name="Cheshatsang Y."/>
            <person name="Chuda L."/>
            <person name="Citroen M."/>
            <person name="Collymore A."/>
            <person name="Cooke P."/>
            <person name="Costello M."/>
            <person name="D'Aco K."/>
            <person name="Daza R."/>
            <person name="De Haan G."/>
            <person name="DeGray S."/>
            <person name="DeMaso C."/>
            <person name="Dhargay N."/>
            <person name="Dooley K."/>
            <person name="Dooley E."/>
            <person name="Doricent M."/>
            <person name="Dorje P."/>
            <person name="Dorjee K."/>
            <person name="Dupes A."/>
            <person name="Elong R."/>
            <person name="Falk J."/>
            <person name="Farina A."/>
            <person name="Faro S."/>
            <person name="Ferguson D."/>
            <person name="Fisher S."/>
            <person name="Foley C.D."/>
            <person name="Franke A."/>
            <person name="Friedrich D."/>
            <person name="Gadbois L."/>
            <person name="Gearin G."/>
            <person name="Gearin C.R."/>
            <person name="Giannoukos G."/>
            <person name="Goode T."/>
            <person name="Graham J."/>
            <person name="Grandbois E."/>
            <person name="Grewal S."/>
            <person name="Gyaltsen K."/>
            <person name="Hafez N."/>
            <person name="Hagos B."/>
            <person name="Hall J."/>
            <person name="Henson C."/>
            <person name="Hollinger A."/>
            <person name="Honan T."/>
            <person name="Huard M.D."/>
            <person name="Hughes L."/>
            <person name="Hurhula B."/>
            <person name="Husby M.E."/>
            <person name="Kamat A."/>
            <person name="Kanga B."/>
            <person name="Kashin S."/>
            <person name="Khazanovich D."/>
            <person name="Kisner P."/>
            <person name="Lance K."/>
            <person name="Lara M."/>
            <person name="Lee W."/>
            <person name="Lennon N."/>
            <person name="Letendre F."/>
            <person name="LeVine R."/>
            <person name="Lipovsky A."/>
            <person name="Liu X."/>
            <person name="Liu J."/>
            <person name="Liu S."/>
            <person name="Lokyitsang T."/>
            <person name="Lokyitsang Y."/>
            <person name="Lubonja R."/>
            <person name="Lui A."/>
            <person name="MacDonald P."/>
            <person name="Magnisalis V."/>
            <person name="Maru K."/>
            <person name="Matthews C."/>
            <person name="McCusker W."/>
            <person name="McDonough S."/>
            <person name="Mehta T."/>
            <person name="Meldrim J."/>
            <person name="Meneus L."/>
            <person name="Mihai O."/>
            <person name="Mihalev A."/>
            <person name="Mihova T."/>
            <person name="Mittelman R."/>
            <person name="Mlenga V."/>
            <person name="Montmayeur A."/>
            <person name="Mulrain L."/>
            <person name="Navidi A."/>
            <person name="Naylor J."/>
            <person name="Negash T."/>
            <person name="Nguyen T."/>
            <person name="Nguyen N."/>
            <person name="Nicol R."/>
            <person name="Norbu C."/>
            <person name="Norbu N."/>
            <person name="Novod N."/>
            <person name="O'Neill B."/>
            <person name="Osman S."/>
            <person name="Markiewicz E."/>
            <person name="Oyono O.L."/>
            <person name="Patti C."/>
            <person name="Phunkhang P."/>
            <person name="Pierre F."/>
            <person name="Priest M."/>
            <person name="Raghuraman S."/>
            <person name="Rege F."/>
            <person name="Reyes R."/>
            <person name="Rise C."/>
            <person name="Rogov P."/>
            <person name="Ross K."/>
            <person name="Ryan E."/>
            <person name="Settipalli S."/>
            <person name="Shea T."/>
            <person name="Sherpa N."/>
            <person name="Shi L."/>
            <person name="Shih D."/>
            <person name="Sparrow T."/>
            <person name="Spaulding J."/>
            <person name="Stalker J."/>
            <person name="Stange-Thomann N."/>
            <person name="Stavropoulos S."/>
            <person name="Stone C."/>
            <person name="Strader C."/>
            <person name="Tesfaye S."/>
            <person name="Thomson T."/>
            <person name="Thoulutsang Y."/>
            <person name="Thoulutsang D."/>
            <person name="Topham K."/>
            <person name="Topping I."/>
            <person name="Tsamla T."/>
            <person name="Vassiliev H."/>
            <person name="Vo A."/>
            <person name="Wangchuk T."/>
            <person name="Wangdi T."/>
            <person name="Weiand M."/>
            <person name="Wilkinson J."/>
            <person name="Wilson A."/>
            <person name="Yadav S."/>
            <person name="Young G."/>
            <person name="Yu Q."/>
            <person name="Zembek L."/>
            <person name="Zhong D."/>
            <person name="Zimmer A."/>
            <person name="Zwirko Z."/>
            <person name="Jaffe D.B."/>
            <person name="Alvarez P."/>
            <person name="Brockman W."/>
            <person name="Butler J."/>
            <person name="Chin C."/>
            <person name="Gnerre S."/>
            <person name="MacCallum I."/>
            <person name="Graves J.A."/>
            <person name="Ponting C.P."/>
            <person name="Breen M."/>
            <person name="Samollow P.B."/>
            <person name="Lander E.S."/>
            <person name="Lindblad-Toh K."/>
        </authorList>
    </citation>
    <scope>NUCLEOTIDE SEQUENCE [LARGE SCALE GENOMIC DNA]</scope>
</reference>
<feature type="region of interest" description="Disordered" evidence="4">
    <location>
        <begin position="1"/>
        <end position="55"/>
    </location>
</feature>
<evidence type="ECO:0000313" key="8">
    <source>
        <dbReference type="Proteomes" id="UP000002280"/>
    </source>
</evidence>
<gene>
    <name evidence="7" type="primary">PIK3IP1</name>
</gene>
<evidence type="ECO:0000256" key="2">
    <source>
        <dbReference type="ARBA" id="ARBA00023157"/>
    </source>
</evidence>
<feature type="region of interest" description="Disordered" evidence="4">
    <location>
        <begin position="73"/>
        <end position="103"/>
    </location>
</feature>
<accession>A0A5F8GDR3</accession>
<name>A0A5F8GDR3_MONDO</name>
<dbReference type="Bgee" id="ENSMODG00000048220">
    <property type="expression patterns" value="Expressed in cerebellum and 18 other cell types or tissues"/>
</dbReference>
<comment type="caution">
    <text evidence="3">Lacks conserved residue(s) required for the propagation of feature annotation.</text>
</comment>
<proteinExistence type="predicted"/>
<evidence type="ECO:0000256" key="1">
    <source>
        <dbReference type="ARBA" id="ARBA00022572"/>
    </source>
</evidence>
<keyword evidence="5" id="KW-0472">Membrane</keyword>
<dbReference type="GeneTree" id="ENSGT00390000017774"/>
<keyword evidence="5" id="KW-0812">Transmembrane</keyword>
<dbReference type="PROSITE" id="PS50070">
    <property type="entry name" value="KRINGLE_2"/>
    <property type="match status" value="1"/>
</dbReference>
<evidence type="ECO:0000259" key="6">
    <source>
        <dbReference type="PROSITE" id="PS50070"/>
    </source>
</evidence>
<feature type="region of interest" description="Disordered" evidence="4">
    <location>
        <begin position="222"/>
        <end position="243"/>
    </location>
</feature>
<keyword evidence="1 3" id="KW-0420">Kringle</keyword>
<evidence type="ECO:0000256" key="3">
    <source>
        <dbReference type="PROSITE-ProRule" id="PRU00121"/>
    </source>
</evidence>
<evidence type="ECO:0000256" key="4">
    <source>
        <dbReference type="SAM" id="MobiDB-lite"/>
    </source>
</evidence>
<dbReference type="InterPro" id="IPR018056">
    <property type="entry name" value="Kringle_CS"/>
</dbReference>
<keyword evidence="2" id="KW-1015">Disulfide bond</keyword>
<dbReference type="Ensembl" id="ENSMODT00000072312.1">
    <property type="protein sequence ID" value="ENSMODP00000045539.1"/>
    <property type="gene ID" value="ENSMODG00000048220.1"/>
</dbReference>
<sequence length="243" mass="25965">RRRWGREGELAEGDEERGEGGGAQRASRRGARLRPLHPRPLPVAENHSFCRNPDSDPAGPWCYVSGLSGAPEKRRCEPVPCAGTPPQETSPVPTEAEASQGTQGADGEVFAVADSLPSHSESAAVQPVIGVRQRVRMSASEKKDLGTLGYILGITMTALIVTIGAGIVLGYVYKRGKDLKEHHEQKAYEREMQRVSLPLSAFTNPTCDVVDEKVVVVHGRQTPVGDARDGDAPLMGRAGTPGA</sequence>
<reference evidence="7" key="3">
    <citation type="submission" date="2025-09" db="UniProtKB">
        <authorList>
            <consortium name="Ensembl"/>
        </authorList>
    </citation>
    <scope>IDENTIFICATION</scope>
</reference>
<protein>
    <submittedName>
        <fullName evidence="7">Phosphoinositide-3-kinase interacting protein 1</fullName>
    </submittedName>
</protein>
<dbReference type="FunCoup" id="A0A5F8GDR3">
    <property type="interactions" value="265"/>
</dbReference>
<feature type="transmembrane region" description="Helical" evidence="5">
    <location>
        <begin position="148"/>
        <end position="173"/>
    </location>
</feature>
<dbReference type="AlphaFoldDB" id="A0A5F8GDR3"/>
<dbReference type="InterPro" id="IPR000001">
    <property type="entry name" value="Kringle"/>
</dbReference>
<dbReference type="InParanoid" id="A0A5F8GDR3"/>
<dbReference type="GO" id="GO:0141039">
    <property type="term" value="F:phosphatidylinositol 3-kinase inhibitor activity"/>
    <property type="evidence" value="ECO:0007669"/>
    <property type="project" value="Ensembl"/>
</dbReference>
<dbReference type="InterPro" id="IPR013806">
    <property type="entry name" value="Kringle-like"/>
</dbReference>
<reference evidence="7" key="2">
    <citation type="submission" date="2025-08" db="UniProtKB">
        <authorList>
            <consortium name="Ensembl"/>
        </authorList>
    </citation>
    <scope>IDENTIFICATION</scope>
</reference>
<feature type="compositionally biased region" description="Polar residues" evidence="4">
    <location>
        <begin position="86"/>
        <end position="103"/>
    </location>
</feature>
<organism evidence="7 8">
    <name type="scientific">Monodelphis domestica</name>
    <name type="common">Gray short-tailed opossum</name>
    <dbReference type="NCBI Taxonomy" id="13616"/>
    <lineage>
        <taxon>Eukaryota</taxon>
        <taxon>Metazoa</taxon>
        <taxon>Chordata</taxon>
        <taxon>Craniata</taxon>
        <taxon>Vertebrata</taxon>
        <taxon>Euteleostomi</taxon>
        <taxon>Mammalia</taxon>
        <taxon>Metatheria</taxon>
        <taxon>Didelphimorphia</taxon>
        <taxon>Didelphidae</taxon>
        <taxon>Monodelphis</taxon>
    </lineage>
</organism>
<dbReference type="Gene3D" id="2.40.20.10">
    <property type="entry name" value="Plasminogen Kringle 4"/>
    <property type="match status" value="1"/>
</dbReference>